<sequence>MIDEETLSDRGKQTIIRLERALERLLNGVPERTPHDGRVSLSRINQEAGLSSGGIYYYNEFVQKAKRAIHERKLDNAVSTIESGKASVDRMRVQRDKERELKERYKAQRDDIKEFCDKIIAQNAQLEFSLFEALDKIDALEREVSALKTVDISSRRSQ</sequence>
<evidence type="ECO:0000313" key="2">
    <source>
        <dbReference type="EMBL" id="TPV34406.1"/>
    </source>
</evidence>
<proteinExistence type="predicted"/>
<keyword evidence="1" id="KW-0175">Coiled coil</keyword>
<dbReference type="RefSeq" id="WP_140922678.1">
    <property type="nucleotide sequence ID" value="NZ_VHIZ01000004.1"/>
</dbReference>
<evidence type="ECO:0000256" key="1">
    <source>
        <dbReference type="SAM" id="Coils"/>
    </source>
</evidence>
<gene>
    <name evidence="2" type="ORF">FJW00_00125</name>
</gene>
<dbReference type="Proteomes" id="UP000316142">
    <property type="component" value="Unassembled WGS sequence"/>
</dbReference>
<protein>
    <submittedName>
        <fullName evidence="2">Uncharacterized protein</fullName>
    </submittedName>
</protein>
<evidence type="ECO:0000313" key="3">
    <source>
        <dbReference type="Proteomes" id="UP000316142"/>
    </source>
</evidence>
<comment type="caution">
    <text evidence="2">The sequence shown here is derived from an EMBL/GenBank/DDBJ whole genome shotgun (WGS) entry which is preliminary data.</text>
</comment>
<reference evidence="2 3" key="1">
    <citation type="submission" date="2019-06" db="EMBL/GenBank/DDBJ databases">
        <title>Taxogenomics and systematics of the genus Pantoea.</title>
        <authorList>
            <person name="Tambong J.T."/>
        </authorList>
    </citation>
    <scope>NUCLEOTIDE SEQUENCE [LARGE SCALE GENOMIC DNA]</scope>
    <source>
        <strain evidence="2 3">LMG 2558</strain>
    </source>
</reference>
<organism evidence="2 3">
    <name type="scientific">Pantoea anthophila</name>
    <dbReference type="NCBI Taxonomy" id="470931"/>
    <lineage>
        <taxon>Bacteria</taxon>
        <taxon>Pseudomonadati</taxon>
        <taxon>Pseudomonadota</taxon>
        <taxon>Gammaproteobacteria</taxon>
        <taxon>Enterobacterales</taxon>
        <taxon>Erwiniaceae</taxon>
        <taxon>Pantoea</taxon>
    </lineage>
</organism>
<keyword evidence="3" id="KW-1185">Reference proteome</keyword>
<feature type="coiled-coil region" evidence="1">
    <location>
        <begin position="88"/>
        <end position="150"/>
    </location>
</feature>
<name>A0ABY2ZLC3_9GAMM</name>
<accession>A0ABY2ZLC3</accession>
<dbReference type="EMBL" id="VHIZ01000004">
    <property type="protein sequence ID" value="TPV34406.1"/>
    <property type="molecule type" value="Genomic_DNA"/>
</dbReference>